<proteinExistence type="predicted"/>
<keyword evidence="4" id="KW-0676">Redox-active center</keyword>
<feature type="signal peptide" evidence="5">
    <location>
        <begin position="1"/>
        <end position="19"/>
    </location>
</feature>
<feature type="domain" description="Thioredoxin" evidence="6">
    <location>
        <begin position="295"/>
        <end position="435"/>
    </location>
</feature>
<dbReference type="Proteomes" id="UP000829476">
    <property type="component" value="Chromosome"/>
</dbReference>
<name>A0ABY3YNW1_9FLAO</name>
<keyword evidence="5" id="KW-0732">Signal</keyword>
<evidence type="ECO:0000256" key="3">
    <source>
        <dbReference type="ARBA" id="ARBA00023157"/>
    </source>
</evidence>
<evidence type="ECO:0000256" key="1">
    <source>
        <dbReference type="ARBA" id="ARBA00004196"/>
    </source>
</evidence>
<dbReference type="InterPro" id="IPR013766">
    <property type="entry name" value="Thioredoxin_domain"/>
</dbReference>
<sequence length="435" mass="50223">MYKIIWWLLLTLLSYSGFAQNVADTHIITLPITEAEGFGLFSPEFKELEYDPAEMVSDEWNNTREAVTGIPEHWDKPVVKRIIFDIYQFTYQNYKLGALSEDFFNSAKEAWQWDPAKRALYEQPIRCYTHIAMFKTPSGVIEYKLDTDNDKDFRDERTVSSPIMVVALANGAKPEYALRVQYETYVNGKVEKKTIPVLIAQNKEDRLLYGFPVHGETWFKKKRLVLRGDVVSTTYDKRTLVGVDGKKEGFKPVKKEAQLEVEGENYLNMGTDANNLMLTLGVEQPTKNNLVYRKPMVGDAAAVFSGNEFTTNKPVSLKDYKGRYLYLEFWGSWCKPCMKEIPNVKHARQNLDPALISFLGIAYDKPEELAKTIKKEKITWPQILHSKENKIADIYDVRNFPKSYLIDPDGKIIAEDLRGSKLVKLLEKYMNKRSR</sequence>
<comment type="subcellular location">
    <subcellularLocation>
        <location evidence="1">Cell envelope</location>
    </subcellularLocation>
</comment>
<protein>
    <submittedName>
        <fullName evidence="7">TlpA family protein disulfide reductase</fullName>
    </submittedName>
</protein>
<evidence type="ECO:0000313" key="7">
    <source>
        <dbReference type="EMBL" id="UNY99547.1"/>
    </source>
</evidence>
<dbReference type="CDD" id="cd02966">
    <property type="entry name" value="TlpA_like_family"/>
    <property type="match status" value="1"/>
</dbReference>
<dbReference type="EMBL" id="CP094326">
    <property type="protein sequence ID" value="UNY99547.1"/>
    <property type="molecule type" value="Genomic_DNA"/>
</dbReference>
<dbReference type="PANTHER" id="PTHR42852:SF6">
    <property type="entry name" value="THIOL:DISULFIDE INTERCHANGE PROTEIN DSBE"/>
    <property type="match status" value="1"/>
</dbReference>
<organism evidence="7 8">
    <name type="scientific">Zhouia spongiae</name>
    <dbReference type="NCBI Taxonomy" id="2202721"/>
    <lineage>
        <taxon>Bacteria</taxon>
        <taxon>Pseudomonadati</taxon>
        <taxon>Bacteroidota</taxon>
        <taxon>Flavobacteriia</taxon>
        <taxon>Flavobacteriales</taxon>
        <taxon>Flavobacteriaceae</taxon>
        <taxon>Zhouia</taxon>
    </lineage>
</organism>
<dbReference type="RefSeq" id="WP_242937920.1">
    <property type="nucleotide sequence ID" value="NZ_CP094326.1"/>
</dbReference>
<dbReference type="InterPro" id="IPR000866">
    <property type="entry name" value="AhpC/TSA"/>
</dbReference>
<feature type="chain" id="PRO_5046603761" evidence="5">
    <location>
        <begin position="20"/>
        <end position="435"/>
    </location>
</feature>
<dbReference type="InterPro" id="IPR036249">
    <property type="entry name" value="Thioredoxin-like_sf"/>
</dbReference>
<accession>A0ABY3YNW1</accession>
<evidence type="ECO:0000256" key="2">
    <source>
        <dbReference type="ARBA" id="ARBA00022748"/>
    </source>
</evidence>
<keyword evidence="8" id="KW-1185">Reference proteome</keyword>
<dbReference type="Gene3D" id="3.40.30.10">
    <property type="entry name" value="Glutaredoxin"/>
    <property type="match status" value="1"/>
</dbReference>
<evidence type="ECO:0000259" key="6">
    <source>
        <dbReference type="PROSITE" id="PS51352"/>
    </source>
</evidence>
<reference evidence="7 8" key="1">
    <citation type="journal article" date="2018" name="Int. J. Syst. Evol. Microbiol.">
        <title>Zhouia spongiae sp. nov., isolated from a marine sponge.</title>
        <authorList>
            <person name="Zhuang L."/>
            <person name="Lin B."/>
            <person name="Qin F."/>
            <person name="Luo L."/>
        </authorList>
    </citation>
    <scope>NUCLEOTIDE SEQUENCE [LARGE SCALE GENOMIC DNA]</scope>
    <source>
        <strain evidence="7 8">HN-Y44</strain>
    </source>
</reference>
<dbReference type="Pfam" id="PF00578">
    <property type="entry name" value="AhpC-TSA"/>
    <property type="match status" value="1"/>
</dbReference>
<keyword evidence="3" id="KW-1015">Disulfide bond</keyword>
<dbReference type="SUPFAM" id="SSF52833">
    <property type="entry name" value="Thioredoxin-like"/>
    <property type="match status" value="1"/>
</dbReference>
<dbReference type="PANTHER" id="PTHR42852">
    <property type="entry name" value="THIOL:DISULFIDE INTERCHANGE PROTEIN DSBE"/>
    <property type="match status" value="1"/>
</dbReference>
<gene>
    <name evidence="7" type="ORF">MQE36_04180</name>
</gene>
<dbReference type="InterPro" id="IPR050553">
    <property type="entry name" value="Thioredoxin_ResA/DsbE_sf"/>
</dbReference>
<evidence type="ECO:0000313" key="8">
    <source>
        <dbReference type="Proteomes" id="UP000829476"/>
    </source>
</evidence>
<evidence type="ECO:0000256" key="4">
    <source>
        <dbReference type="ARBA" id="ARBA00023284"/>
    </source>
</evidence>
<keyword evidence="2" id="KW-0201">Cytochrome c-type biogenesis</keyword>
<evidence type="ECO:0000256" key="5">
    <source>
        <dbReference type="SAM" id="SignalP"/>
    </source>
</evidence>
<dbReference type="PROSITE" id="PS51352">
    <property type="entry name" value="THIOREDOXIN_2"/>
    <property type="match status" value="1"/>
</dbReference>